<dbReference type="Gene3D" id="3.40.220.10">
    <property type="entry name" value="Leucine Aminopeptidase, subunit E, domain 1"/>
    <property type="match status" value="1"/>
</dbReference>
<dbReference type="Pfam" id="PF01661">
    <property type="entry name" value="Macro"/>
    <property type="match status" value="1"/>
</dbReference>
<sequence>MSIVTALQGDLTVQAVDAVVNAASPAMRGGGGVDGAIHRAGGPSILAECIERFPHGLPVGEAGWTGAGDLPARWVVHAVGPNRHVGETDPAVLVSAFRRSLEVAALLGAESVAVPLIGAGVYGWSVRDSANAAVAALSGMPGQFEEVRIVHPDADVVRTVEGALRMGTTVRLLEGVRELHRRGFQGVRVRCGLAPSGLFWRFHVLTPEGGDLGWSSGAEHDYFGLHVDPSTPSGAVADRMLELLPPIEPSRDPVYAGWLSGLIAVAVAEHAAPFSFADFPLEHPGYSVGAAAYPYEPDPPAPSA</sequence>
<dbReference type="InterPro" id="IPR002589">
    <property type="entry name" value="Macro_dom"/>
</dbReference>
<gene>
    <name evidence="2" type="ORF">GB864_16385</name>
</gene>
<evidence type="ECO:0000313" key="3">
    <source>
        <dbReference type="Proteomes" id="UP000438182"/>
    </source>
</evidence>
<keyword evidence="3" id="KW-1185">Reference proteome</keyword>
<comment type="caution">
    <text evidence="2">The sequence shown here is derived from an EMBL/GenBank/DDBJ whole genome shotgun (WGS) entry which is preliminary data.</text>
</comment>
<dbReference type="SUPFAM" id="SSF52949">
    <property type="entry name" value="Macro domain-like"/>
    <property type="match status" value="1"/>
</dbReference>
<dbReference type="PROSITE" id="PS51154">
    <property type="entry name" value="MACRO"/>
    <property type="match status" value="1"/>
</dbReference>
<feature type="domain" description="Macro" evidence="1">
    <location>
        <begin position="1"/>
        <end position="168"/>
    </location>
</feature>
<dbReference type="PANTHER" id="PTHR11106:SF27">
    <property type="entry name" value="MACRO DOMAIN-CONTAINING PROTEIN"/>
    <property type="match status" value="1"/>
</dbReference>
<dbReference type="EMBL" id="WSTA01000103">
    <property type="protein sequence ID" value="MWC00123.1"/>
    <property type="molecule type" value="Genomic_DNA"/>
</dbReference>
<dbReference type="SMART" id="SM00506">
    <property type="entry name" value="A1pp"/>
    <property type="match status" value="1"/>
</dbReference>
<evidence type="ECO:0000259" key="1">
    <source>
        <dbReference type="PROSITE" id="PS51154"/>
    </source>
</evidence>
<evidence type="ECO:0000313" key="2">
    <source>
        <dbReference type="EMBL" id="MWC00123.1"/>
    </source>
</evidence>
<dbReference type="RefSeq" id="WP_202107316.1">
    <property type="nucleotide sequence ID" value="NZ_WSTA01000103.1"/>
</dbReference>
<proteinExistence type="predicted"/>
<protein>
    <recommendedName>
        <fullName evidence="1">Macro domain-containing protein</fullName>
    </recommendedName>
</protein>
<dbReference type="InterPro" id="IPR043472">
    <property type="entry name" value="Macro_dom-like"/>
</dbReference>
<organism evidence="2 3">
    <name type="scientific">Agromyces seonyuensis</name>
    <dbReference type="NCBI Taxonomy" id="2662446"/>
    <lineage>
        <taxon>Bacteria</taxon>
        <taxon>Bacillati</taxon>
        <taxon>Actinomycetota</taxon>
        <taxon>Actinomycetes</taxon>
        <taxon>Micrococcales</taxon>
        <taxon>Microbacteriaceae</taxon>
        <taxon>Agromyces</taxon>
    </lineage>
</organism>
<dbReference type="Proteomes" id="UP000438182">
    <property type="component" value="Unassembled WGS sequence"/>
</dbReference>
<reference evidence="2 3" key="1">
    <citation type="submission" date="2019-12" db="EMBL/GenBank/DDBJ databases">
        <authorList>
            <person name="Kim Y.S."/>
        </authorList>
    </citation>
    <scope>NUCLEOTIDE SEQUENCE [LARGE SCALE GENOMIC DNA]</scope>
    <source>
        <strain evidence="2 3">MMS17-SY077</strain>
    </source>
</reference>
<accession>A0A6I4P369</accession>
<dbReference type="PANTHER" id="PTHR11106">
    <property type="entry name" value="GANGLIOSIDE INDUCED DIFFERENTIATION ASSOCIATED PROTEIN 2-RELATED"/>
    <property type="match status" value="1"/>
</dbReference>
<name>A0A6I4P369_9MICO</name>
<dbReference type="AlphaFoldDB" id="A0A6I4P369"/>